<protein>
    <submittedName>
        <fullName evidence="3">Uncharacterized protein</fullName>
    </submittedName>
</protein>
<feature type="region of interest" description="Disordered" evidence="2">
    <location>
        <begin position="168"/>
        <end position="200"/>
    </location>
</feature>
<organism evidence="3 4">
    <name type="scientific">Edaphochlamys debaryana</name>
    <dbReference type="NCBI Taxonomy" id="47281"/>
    <lineage>
        <taxon>Eukaryota</taxon>
        <taxon>Viridiplantae</taxon>
        <taxon>Chlorophyta</taxon>
        <taxon>core chlorophytes</taxon>
        <taxon>Chlorophyceae</taxon>
        <taxon>CS clade</taxon>
        <taxon>Chlamydomonadales</taxon>
        <taxon>Chlamydomonadales incertae sedis</taxon>
        <taxon>Edaphochlamys</taxon>
    </lineage>
</organism>
<feature type="compositionally biased region" description="Polar residues" evidence="2">
    <location>
        <begin position="271"/>
        <end position="285"/>
    </location>
</feature>
<feature type="region of interest" description="Disordered" evidence="2">
    <location>
        <begin position="271"/>
        <end position="378"/>
    </location>
</feature>
<dbReference type="Proteomes" id="UP000612055">
    <property type="component" value="Unassembled WGS sequence"/>
</dbReference>
<feature type="compositionally biased region" description="Acidic residues" evidence="2">
    <location>
        <begin position="168"/>
        <end position="188"/>
    </location>
</feature>
<gene>
    <name evidence="3" type="ORF">HYH03_014168</name>
</gene>
<proteinExistence type="predicted"/>
<sequence>MRTLQHRQAQHVEEDPATATARRAADQAARAQAAQALEQAQTQMEGDAELAALRAQLQDLAQRKQAAEAQAQAQAQARAREAQRLRELIACGQAELQTMEQPGTARSTAHMGGDAHAQGMATAAAAARSSFAPARPEMAAAPAPAAPAASTGVAAMSTNTRARQEIEEHEAMEEGELGELGDGDDEEYGGSPKPCPGSPRIELDDRAQLVQKTYHWFTKPQLPAVKTLYQNSQTAQEMVKIWEEQVDTYLKQKNLGQLTTADRHLLRGMFTSQLPWKRPPQQQQGRTKKFKRANNGSDGGGGKMQGIGRGRGRGGGGGSGDAPRGGGGGGGGPPRGGGGGGYRSGGGGGYRDGGNGAGGGNDRGGGGGHGNAQLAAATQRAEKAEAALAKLGYKPI</sequence>
<feature type="coiled-coil region" evidence="1">
    <location>
        <begin position="50"/>
        <end position="77"/>
    </location>
</feature>
<feature type="compositionally biased region" description="Gly residues" evidence="2">
    <location>
        <begin position="297"/>
        <end position="370"/>
    </location>
</feature>
<evidence type="ECO:0000313" key="3">
    <source>
        <dbReference type="EMBL" id="KAG2487190.1"/>
    </source>
</evidence>
<evidence type="ECO:0000256" key="2">
    <source>
        <dbReference type="SAM" id="MobiDB-lite"/>
    </source>
</evidence>
<reference evidence="3" key="1">
    <citation type="journal article" date="2020" name="bioRxiv">
        <title>Comparative genomics of Chlamydomonas.</title>
        <authorList>
            <person name="Craig R.J."/>
            <person name="Hasan A.R."/>
            <person name="Ness R.W."/>
            <person name="Keightley P.D."/>
        </authorList>
    </citation>
    <scope>NUCLEOTIDE SEQUENCE</scope>
    <source>
        <strain evidence="3">CCAP 11/70</strain>
    </source>
</reference>
<evidence type="ECO:0000256" key="1">
    <source>
        <dbReference type="SAM" id="Coils"/>
    </source>
</evidence>
<keyword evidence="4" id="KW-1185">Reference proteome</keyword>
<accession>A0A835XUM5</accession>
<feature type="region of interest" description="Disordered" evidence="2">
    <location>
        <begin position="1"/>
        <end position="40"/>
    </location>
</feature>
<keyword evidence="1" id="KW-0175">Coiled coil</keyword>
<evidence type="ECO:0000313" key="4">
    <source>
        <dbReference type="Proteomes" id="UP000612055"/>
    </source>
</evidence>
<feature type="compositionally biased region" description="Low complexity" evidence="2">
    <location>
        <begin position="17"/>
        <end position="40"/>
    </location>
</feature>
<comment type="caution">
    <text evidence="3">The sequence shown here is derived from an EMBL/GenBank/DDBJ whole genome shotgun (WGS) entry which is preliminary data.</text>
</comment>
<dbReference type="EMBL" id="JAEHOE010000100">
    <property type="protein sequence ID" value="KAG2487190.1"/>
    <property type="molecule type" value="Genomic_DNA"/>
</dbReference>
<dbReference type="AlphaFoldDB" id="A0A835XUM5"/>
<name>A0A835XUM5_9CHLO</name>